<evidence type="ECO:0008006" key="4">
    <source>
        <dbReference type="Google" id="ProtNLM"/>
    </source>
</evidence>
<name>A0ABS2NW77_9BACI</name>
<dbReference type="EMBL" id="JAFBED010000001">
    <property type="protein sequence ID" value="MBM7618737.1"/>
    <property type="molecule type" value="Genomic_DNA"/>
</dbReference>
<dbReference type="PROSITE" id="PS51257">
    <property type="entry name" value="PROKAR_LIPOPROTEIN"/>
    <property type="match status" value="1"/>
</dbReference>
<sequence>MKKWMSILLTALLSIAVLAGCNAENKNETKETEASKPSDNNDSKQITALVGLQMEMIHTIRKNLEPVTAYEQSQDAALQEEAVSSSKLIANELRGLEIPSDLSKELQGDMKESVELLALYFEERAATLKPDADLTEMDAALAAFHEKIGATFEKAGLHAPNFKKDVQ</sequence>
<reference evidence="2 3" key="1">
    <citation type="submission" date="2021-01" db="EMBL/GenBank/DDBJ databases">
        <title>Genomic Encyclopedia of Type Strains, Phase IV (KMG-IV): sequencing the most valuable type-strain genomes for metagenomic binning, comparative biology and taxonomic classification.</title>
        <authorList>
            <person name="Goeker M."/>
        </authorList>
    </citation>
    <scope>NUCLEOTIDE SEQUENCE [LARGE SCALE GENOMIC DNA]</scope>
    <source>
        <strain evidence="2 3">DSM 25879</strain>
    </source>
</reference>
<proteinExistence type="predicted"/>
<dbReference type="RefSeq" id="WP_204413162.1">
    <property type="nucleotide sequence ID" value="NZ_JAFBED010000001.1"/>
</dbReference>
<dbReference type="Proteomes" id="UP000737402">
    <property type="component" value="Unassembled WGS sequence"/>
</dbReference>
<feature type="signal peptide" evidence="1">
    <location>
        <begin position="1"/>
        <end position="19"/>
    </location>
</feature>
<gene>
    <name evidence="2" type="ORF">JOC95_000579</name>
</gene>
<evidence type="ECO:0000256" key="1">
    <source>
        <dbReference type="SAM" id="SignalP"/>
    </source>
</evidence>
<accession>A0ABS2NW77</accession>
<feature type="chain" id="PRO_5045991850" description="Lipoprotein" evidence="1">
    <location>
        <begin position="20"/>
        <end position="167"/>
    </location>
</feature>
<evidence type="ECO:0000313" key="3">
    <source>
        <dbReference type="Proteomes" id="UP000737402"/>
    </source>
</evidence>
<comment type="caution">
    <text evidence="2">The sequence shown here is derived from an EMBL/GenBank/DDBJ whole genome shotgun (WGS) entry which is preliminary data.</text>
</comment>
<protein>
    <recommendedName>
        <fullName evidence="4">Lipoprotein</fullName>
    </recommendedName>
</protein>
<keyword evidence="3" id="KW-1185">Reference proteome</keyword>
<organism evidence="2 3">
    <name type="scientific">Sutcliffiella tianshenii</name>
    <dbReference type="NCBI Taxonomy" id="1463404"/>
    <lineage>
        <taxon>Bacteria</taxon>
        <taxon>Bacillati</taxon>
        <taxon>Bacillota</taxon>
        <taxon>Bacilli</taxon>
        <taxon>Bacillales</taxon>
        <taxon>Bacillaceae</taxon>
        <taxon>Sutcliffiella</taxon>
    </lineage>
</organism>
<keyword evidence="1" id="KW-0732">Signal</keyword>
<evidence type="ECO:0000313" key="2">
    <source>
        <dbReference type="EMBL" id="MBM7618737.1"/>
    </source>
</evidence>